<dbReference type="PANTHER" id="PTHR30199:SF0">
    <property type="entry name" value="INNER MEMBRANE PROTEIN YDCO"/>
    <property type="match status" value="1"/>
</dbReference>
<name>A0ABS2HLD7_9VIBR</name>
<evidence type="ECO:0000256" key="1">
    <source>
        <dbReference type="SAM" id="Phobius"/>
    </source>
</evidence>
<dbReference type="InterPro" id="IPR004711">
    <property type="entry name" value="Benzoate_Transporter"/>
</dbReference>
<evidence type="ECO:0000313" key="3">
    <source>
        <dbReference type="Proteomes" id="UP000809621"/>
    </source>
</evidence>
<feature type="transmembrane region" description="Helical" evidence="1">
    <location>
        <begin position="289"/>
        <end position="314"/>
    </location>
</feature>
<feature type="transmembrane region" description="Helical" evidence="1">
    <location>
        <begin position="167"/>
        <end position="185"/>
    </location>
</feature>
<keyword evidence="1" id="KW-1133">Transmembrane helix</keyword>
<feature type="transmembrane region" description="Helical" evidence="1">
    <location>
        <begin position="85"/>
        <end position="109"/>
    </location>
</feature>
<gene>
    <name evidence="2" type="ORF">JQC93_09450</name>
</gene>
<dbReference type="NCBIfam" id="TIGR00843">
    <property type="entry name" value="benE"/>
    <property type="match status" value="1"/>
</dbReference>
<evidence type="ECO:0000313" key="2">
    <source>
        <dbReference type="EMBL" id="MBM7036631.1"/>
    </source>
</evidence>
<dbReference type="PANTHER" id="PTHR30199">
    <property type="entry name" value="MFS FAMILY TRANSPORTER, PREDICTED SUBSTRATE BENZOATE"/>
    <property type="match status" value="1"/>
</dbReference>
<keyword evidence="1" id="KW-0472">Membrane</keyword>
<feature type="transmembrane region" description="Helical" evidence="1">
    <location>
        <begin position="129"/>
        <end position="155"/>
    </location>
</feature>
<keyword evidence="3" id="KW-1185">Reference proteome</keyword>
<dbReference type="Pfam" id="PF03594">
    <property type="entry name" value="BenE"/>
    <property type="match status" value="1"/>
</dbReference>
<protein>
    <submittedName>
        <fullName evidence="2">Benzoate/H(+) symporter BenE family transporter</fullName>
    </submittedName>
</protein>
<dbReference type="Proteomes" id="UP000809621">
    <property type="component" value="Unassembled WGS sequence"/>
</dbReference>
<feature type="transmembrane region" description="Helical" evidence="1">
    <location>
        <begin position="205"/>
        <end position="224"/>
    </location>
</feature>
<feature type="transmembrane region" description="Helical" evidence="1">
    <location>
        <begin position="45"/>
        <end position="64"/>
    </location>
</feature>
<sequence>MNKLFNVSHITAGFTAVLVGYTSSVVIVIQAATTLGATPSQIESWLLALGVVMGITSMTFSWFLKTPILTAWSTPGAAILASGSYFYDLQSIIGAFMVSGLLIVLTGLIKPLNNLIKAVPASLASAMLAAIVLPICLAAFGTLSSTPVLFVVMFLAYIITKKLAPRYTMLVVLVVGVLATLISSQEALLPSTFDMAQPDWIAPQWNIAAIINIALPLYLVTMLSQNLPGIAMLKSHNYDVPVSSILLGTGLFNLLFAPLGAFSVNLAAISAAICMNKDVDSDRTQRYRAAMWAGVFYLLAGVFATSVVALFLSLPSEVSKILAGFALLGTLLMCLQSAFSIEGNQESALITFLVTLSGITLLGISSTLWGLVFGFVYWRVMRIREQHPQTKP</sequence>
<dbReference type="EMBL" id="JAFEUM010000003">
    <property type="protein sequence ID" value="MBM7036631.1"/>
    <property type="molecule type" value="Genomic_DNA"/>
</dbReference>
<feature type="transmembrane region" description="Helical" evidence="1">
    <location>
        <begin position="321"/>
        <end position="341"/>
    </location>
</feature>
<organism evidence="2 3">
    <name type="scientific">Vibrio ulleungensis</name>
    <dbReference type="NCBI Taxonomy" id="2807619"/>
    <lineage>
        <taxon>Bacteria</taxon>
        <taxon>Pseudomonadati</taxon>
        <taxon>Pseudomonadota</taxon>
        <taxon>Gammaproteobacteria</taxon>
        <taxon>Vibrionales</taxon>
        <taxon>Vibrionaceae</taxon>
        <taxon>Vibrio</taxon>
    </lineage>
</organism>
<feature type="transmembrane region" description="Helical" evidence="1">
    <location>
        <begin position="245"/>
        <end position="269"/>
    </location>
</feature>
<accession>A0ABS2HLD7</accession>
<feature type="transmembrane region" description="Helical" evidence="1">
    <location>
        <begin position="347"/>
        <end position="378"/>
    </location>
</feature>
<keyword evidence="1" id="KW-0812">Transmembrane</keyword>
<reference evidence="2 3" key="1">
    <citation type="submission" date="2021-02" db="EMBL/GenBank/DDBJ databases">
        <authorList>
            <person name="Park J.-S."/>
        </authorList>
    </citation>
    <scope>NUCLEOTIDE SEQUENCE [LARGE SCALE GENOMIC DNA]</scope>
    <source>
        <strain evidence="2 3">188UL20-2</strain>
    </source>
</reference>
<comment type="caution">
    <text evidence="2">The sequence shown here is derived from an EMBL/GenBank/DDBJ whole genome shotgun (WGS) entry which is preliminary data.</text>
</comment>
<feature type="transmembrane region" description="Helical" evidence="1">
    <location>
        <begin position="12"/>
        <end position="33"/>
    </location>
</feature>
<proteinExistence type="predicted"/>